<dbReference type="PROSITE" id="PS50885">
    <property type="entry name" value="HAMP"/>
    <property type="match status" value="1"/>
</dbReference>
<dbReference type="SMART" id="SM00388">
    <property type="entry name" value="HisKA"/>
    <property type="match status" value="1"/>
</dbReference>
<keyword evidence="5" id="KW-0808">Transferase</keyword>
<dbReference type="InterPro" id="IPR036097">
    <property type="entry name" value="HisK_dim/P_sf"/>
</dbReference>
<sequence>MKQMLRDVWLRNFSLHRMLNHLPTKLKSSAIQQGIMFGLVSVFSLVLMATVTILYVDYELSKQNQEIVKESKQLAIGVEHDIDEDPIEDDEILAVLTSGFILAGVLVSIFTTAIVIGMSRLSQQRISRIEQVLSAAAEGDLSARTGEIHTYNDLARISVSVDEMLSRLEGSVAAMSDISANIAHELKTPITRLRHNLLTLRQDVDDSENGMDENQIAELDQALVDSQRLASIFDALLRITQIESGARRSRFTDTDLTQIVDTVAEIYVDVAEDAEMQLVVKKPSQPLMIQGDRELLIQQVANLIENALRYCPAGSKIRLSCGLDTENNDVWLRVEDNGPGIPDSEMERVFERLYRVDKSRTDGGLGLGLSLAKAVAGLHHGTIRLHDSQPGLGVTVSMPAA</sequence>
<dbReference type="CDD" id="cd00075">
    <property type="entry name" value="HATPase"/>
    <property type="match status" value="1"/>
</dbReference>
<dbReference type="STRING" id="1121869.SAMN03084138_02031"/>
<gene>
    <name evidence="14" type="ORF">SAMN03084138_02031</name>
</gene>
<dbReference type="InterPro" id="IPR004358">
    <property type="entry name" value="Sig_transdc_His_kin-like_C"/>
</dbReference>
<evidence type="ECO:0000256" key="1">
    <source>
        <dbReference type="ARBA" id="ARBA00000085"/>
    </source>
</evidence>
<feature type="domain" description="Histidine kinase" evidence="12">
    <location>
        <begin position="181"/>
        <end position="401"/>
    </location>
</feature>
<evidence type="ECO:0000313" key="15">
    <source>
        <dbReference type="Proteomes" id="UP000182692"/>
    </source>
</evidence>
<dbReference type="InterPro" id="IPR003660">
    <property type="entry name" value="HAMP_dom"/>
</dbReference>
<name>A0A1I5PT66_9GAMM</name>
<dbReference type="EMBL" id="FOWR01000013">
    <property type="protein sequence ID" value="SFP37235.1"/>
    <property type="molecule type" value="Genomic_DNA"/>
</dbReference>
<evidence type="ECO:0000256" key="9">
    <source>
        <dbReference type="ARBA" id="ARBA00023012"/>
    </source>
</evidence>
<dbReference type="InterPro" id="IPR003661">
    <property type="entry name" value="HisK_dim/P_dom"/>
</dbReference>
<dbReference type="PANTHER" id="PTHR45436:SF8">
    <property type="entry name" value="HISTIDINE KINASE"/>
    <property type="match status" value="1"/>
</dbReference>
<evidence type="ECO:0000256" key="4">
    <source>
        <dbReference type="ARBA" id="ARBA00022553"/>
    </source>
</evidence>
<dbReference type="Pfam" id="PF02518">
    <property type="entry name" value="HATPase_c"/>
    <property type="match status" value="1"/>
</dbReference>
<keyword evidence="4" id="KW-0597">Phosphoprotein</keyword>
<protein>
    <recommendedName>
        <fullName evidence="3">histidine kinase</fullName>
        <ecNumber evidence="3">2.7.13.3</ecNumber>
    </recommendedName>
</protein>
<dbReference type="InterPro" id="IPR050428">
    <property type="entry name" value="TCS_sensor_his_kinase"/>
</dbReference>
<feature type="transmembrane region" description="Helical" evidence="11">
    <location>
        <begin position="35"/>
        <end position="56"/>
    </location>
</feature>
<evidence type="ECO:0000256" key="2">
    <source>
        <dbReference type="ARBA" id="ARBA00004370"/>
    </source>
</evidence>
<accession>A0A1I5PT66</accession>
<evidence type="ECO:0000313" key="14">
    <source>
        <dbReference type="EMBL" id="SFP37235.1"/>
    </source>
</evidence>
<keyword evidence="7 14" id="KW-0418">Kinase</keyword>
<evidence type="ECO:0000256" key="3">
    <source>
        <dbReference type="ARBA" id="ARBA00012438"/>
    </source>
</evidence>
<keyword evidence="6 11" id="KW-0812">Transmembrane</keyword>
<comment type="catalytic activity">
    <reaction evidence="1">
        <text>ATP + protein L-histidine = ADP + protein N-phospho-L-histidine.</text>
        <dbReference type="EC" id="2.7.13.3"/>
    </reaction>
</comment>
<proteinExistence type="predicted"/>
<keyword evidence="10 11" id="KW-0472">Membrane</keyword>
<dbReference type="InterPro" id="IPR036890">
    <property type="entry name" value="HATPase_C_sf"/>
</dbReference>
<dbReference type="Gene3D" id="1.10.287.130">
    <property type="match status" value="1"/>
</dbReference>
<evidence type="ECO:0000256" key="7">
    <source>
        <dbReference type="ARBA" id="ARBA00022777"/>
    </source>
</evidence>
<evidence type="ECO:0000256" key="6">
    <source>
        <dbReference type="ARBA" id="ARBA00022692"/>
    </source>
</evidence>
<dbReference type="SUPFAM" id="SSF55874">
    <property type="entry name" value="ATPase domain of HSP90 chaperone/DNA topoisomerase II/histidine kinase"/>
    <property type="match status" value="1"/>
</dbReference>
<dbReference type="SMART" id="SM00387">
    <property type="entry name" value="HATPase_c"/>
    <property type="match status" value="1"/>
</dbReference>
<dbReference type="PROSITE" id="PS50109">
    <property type="entry name" value="HIS_KIN"/>
    <property type="match status" value="1"/>
</dbReference>
<dbReference type="AlphaFoldDB" id="A0A1I5PT66"/>
<dbReference type="CDD" id="cd00082">
    <property type="entry name" value="HisKA"/>
    <property type="match status" value="1"/>
</dbReference>
<dbReference type="PRINTS" id="PR00344">
    <property type="entry name" value="BCTRLSENSOR"/>
</dbReference>
<keyword evidence="9" id="KW-0902">Two-component regulatory system</keyword>
<dbReference type="Proteomes" id="UP000182692">
    <property type="component" value="Unassembled WGS sequence"/>
</dbReference>
<evidence type="ECO:0000259" key="13">
    <source>
        <dbReference type="PROSITE" id="PS50885"/>
    </source>
</evidence>
<dbReference type="Gene3D" id="6.10.340.10">
    <property type="match status" value="1"/>
</dbReference>
<dbReference type="GeneID" id="35870177"/>
<dbReference type="Gene3D" id="3.30.565.10">
    <property type="entry name" value="Histidine kinase-like ATPase, C-terminal domain"/>
    <property type="match status" value="1"/>
</dbReference>
<evidence type="ECO:0000259" key="12">
    <source>
        <dbReference type="PROSITE" id="PS50109"/>
    </source>
</evidence>
<evidence type="ECO:0000256" key="11">
    <source>
        <dbReference type="SAM" id="Phobius"/>
    </source>
</evidence>
<dbReference type="PANTHER" id="PTHR45436">
    <property type="entry name" value="SENSOR HISTIDINE KINASE YKOH"/>
    <property type="match status" value="1"/>
</dbReference>
<feature type="transmembrane region" description="Helical" evidence="11">
    <location>
        <begin position="92"/>
        <end position="118"/>
    </location>
</feature>
<comment type="subcellular location">
    <subcellularLocation>
        <location evidence="2">Membrane</location>
    </subcellularLocation>
</comment>
<dbReference type="InterPro" id="IPR005467">
    <property type="entry name" value="His_kinase_dom"/>
</dbReference>
<dbReference type="EC" id="2.7.13.3" evidence="3"/>
<dbReference type="GO" id="GO:0005886">
    <property type="term" value="C:plasma membrane"/>
    <property type="evidence" value="ECO:0007669"/>
    <property type="project" value="TreeGrafter"/>
</dbReference>
<evidence type="ECO:0000256" key="5">
    <source>
        <dbReference type="ARBA" id="ARBA00022679"/>
    </source>
</evidence>
<keyword evidence="8 11" id="KW-1133">Transmembrane helix</keyword>
<dbReference type="GO" id="GO:0000155">
    <property type="term" value="F:phosphorelay sensor kinase activity"/>
    <property type="evidence" value="ECO:0007669"/>
    <property type="project" value="InterPro"/>
</dbReference>
<evidence type="ECO:0000256" key="10">
    <source>
        <dbReference type="ARBA" id="ARBA00023136"/>
    </source>
</evidence>
<reference evidence="14 15" key="1">
    <citation type="submission" date="2016-10" db="EMBL/GenBank/DDBJ databases">
        <authorList>
            <person name="de Groot N.N."/>
        </authorList>
    </citation>
    <scope>NUCLEOTIDE SEQUENCE [LARGE SCALE GENOMIC DNA]</scope>
    <source>
        <strain evidence="14 15">DSM 15893</strain>
    </source>
</reference>
<dbReference type="SUPFAM" id="SSF47384">
    <property type="entry name" value="Homodimeric domain of signal transducing histidine kinase"/>
    <property type="match status" value="1"/>
</dbReference>
<feature type="domain" description="HAMP" evidence="13">
    <location>
        <begin position="120"/>
        <end position="173"/>
    </location>
</feature>
<dbReference type="Pfam" id="PF00512">
    <property type="entry name" value="HisKA"/>
    <property type="match status" value="1"/>
</dbReference>
<evidence type="ECO:0000256" key="8">
    <source>
        <dbReference type="ARBA" id="ARBA00022989"/>
    </source>
</evidence>
<organism evidence="14 15">
    <name type="scientific">Enterovibrio norvegicus DSM 15893</name>
    <dbReference type="NCBI Taxonomy" id="1121869"/>
    <lineage>
        <taxon>Bacteria</taxon>
        <taxon>Pseudomonadati</taxon>
        <taxon>Pseudomonadota</taxon>
        <taxon>Gammaproteobacteria</taxon>
        <taxon>Vibrionales</taxon>
        <taxon>Vibrionaceae</taxon>
        <taxon>Enterovibrio</taxon>
    </lineage>
</organism>
<dbReference type="OrthoDB" id="9809766at2"/>
<dbReference type="RefSeq" id="WP_017016413.1">
    <property type="nucleotide sequence ID" value="NZ_FOWR01000013.1"/>
</dbReference>
<dbReference type="InterPro" id="IPR003594">
    <property type="entry name" value="HATPase_dom"/>
</dbReference>